<sequence length="65" mass="7709">MSDKDEFLTAYQKWALMFVPNTYREQLEEGLFLFAKRRNETVSGCHQRINRITRMLKNAPTNTVV</sequence>
<accession>A0A225UZP5</accession>
<proteinExistence type="predicted"/>
<gene>
    <name evidence="1" type="ORF">PHMEG_00030977</name>
</gene>
<evidence type="ECO:0000313" key="1">
    <source>
        <dbReference type="EMBL" id="OWY98288.1"/>
    </source>
</evidence>
<name>A0A225UZP5_9STRA</name>
<protein>
    <submittedName>
        <fullName evidence="1">Uncharacterized protein</fullName>
    </submittedName>
</protein>
<organism evidence="1 2">
    <name type="scientific">Phytophthora megakarya</name>
    <dbReference type="NCBI Taxonomy" id="4795"/>
    <lineage>
        <taxon>Eukaryota</taxon>
        <taxon>Sar</taxon>
        <taxon>Stramenopiles</taxon>
        <taxon>Oomycota</taxon>
        <taxon>Peronosporomycetes</taxon>
        <taxon>Peronosporales</taxon>
        <taxon>Peronosporaceae</taxon>
        <taxon>Phytophthora</taxon>
    </lineage>
</organism>
<dbReference type="AlphaFoldDB" id="A0A225UZP5"/>
<comment type="caution">
    <text evidence="1">The sequence shown here is derived from an EMBL/GenBank/DDBJ whole genome shotgun (WGS) entry which is preliminary data.</text>
</comment>
<reference evidence="2" key="1">
    <citation type="submission" date="2017-03" db="EMBL/GenBank/DDBJ databases">
        <title>Phytopthora megakarya and P. palmivora, two closely related causual agents of cacao black pod achieved similar genome size and gene model numbers by different mechanisms.</title>
        <authorList>
            <person name="Ali S."/>
            <person name="Shao J."/>
            <person name="Larry D.J."/>
            <person name="Kronmiller B."/>
            <person name="Shen D."/>
            <person name="Strem M.D."/>
            <person name="Melnick R.L."/>
            <person name="Guiltinan M.J."/>
            <person name="Tyler B.M."/>
            <person name="Meinhardt L.W."/>
            <person name="Bailey B.A."/>
        </authorList>
    </citation>
    <scope>NUCLEOTIDE SEQUENCE [LARGE SCALE GENOMIC DNA]</scope>
    <source>
        <strain evidence="2">zdho120</strain>
    </source>
</reference>
<evidence type="ECO:0000313" key="2">
    <source>
        <dbReference type="Proteomes" id="UP000198211"/>
    </source>
</evidence>
<keyword evidence="2" id="KW-1185">Reference proteome</keyword>
<dbReference type="Proteomes" id="UP000198211">
    <property type="component" value="Unassembled WGS sequence"/>
</dbReference>
<dbReference type="EMBL" id="NBNE01009559">
    <property type="protein sequence ID" value="OWY98288.1"/>
    <property type="molecule type" value="Genomic_DNA"/>
</dbReference>